<evidence type="ECO:0000313" key="2">
    <source>
        <dbReference type="EMBL" id="EGT58310.1"/>
    </source>
</evidence>
<dbReference type="AlphaFoldDB" id="G0NDF6"/>
<protein>
    <submittedName>
        <fullName evidence="2">Uncharacterized protein</fullName>
    </submittedName>
</protein>
<accession>G0NDF6</accession>
<feature type="region of interest" description="Disordered" evidence="1">
    <location>
        <begin position="1"/>
        <end position="20"/>
    </location>
</feature>
<organism evidence="3">
    <name type="scientific">Caenorhabditis brenneri</name>
    <name type="common">Nematode worm</name>
    <dbReference type="NCBI Taxonomy" id="135651"/>
    <lineage>
        <taxon>Eukaryota</taxon>
        <taxon>Metazoa</taxon>
        <taxon>Ecdysozoa</taxon>
        <taxon>Nematoda</taxon>
        <taxon>Chromadorea</taxon>
        <taxon>Rhabditida</taxon>
        <taxon>Rhabditina</taxon>
        <taxon>Rhabditomorpha</taxon>
        <taxon>Rhabditoidea</taxon>
        <taxon>Rhabditidae</taxon>
        <taxon>Peloderinae</taxon>
        <taxon>Caenorhabditis</taxon>
    </lineage>
</organism>
<evidence type="ECO:0000313" key="3">
    <source>
        <dbReference type="Proteomes" id="UP000008068"/>
    </source>
</evidence>
<dbReference type="Proteomes" id="UP000008068">
    <property type="component" value="Unassembled WGS sequence"/>
</dbReference>
<dbReference type="EMBL" id="GL379867">
    <property type="protein sequence ID" value="EGT58310.1"/>
    <property type="molecule type" value="Genomic_DNA"/>
</dbReference>
<evidence type="ECO:0000256" key="1">
    <source>
        <dbReference type="SAM" id="MobiDB-lite"/>
    </source>
</evidence>
<reference evidence="3" key="1">
    <citation type="submission" date="2011-07" db="EMBL/GenBank/DDBJ databases">
        <authorList>
            <consortium name="Caenorhabditis brenneri Sequencing and Analysis Consortium"/>
            <person name="Wilson R.K."/>
        </authorList>
    </citation>
    <scope>NUCLEOTIDE SEQUENCE [LARGE SCALE GENOMIC DNA]</scope>
    <source>
        <strain evidence="3">PB2801</strain>
    </source>
</reference>
<dbReference type="HOGENOM" id="CLU_2266104_0_0_1"/>
<gene>
    <name evidence="2" type="ORF">CAEBREN_21301</name>
</gene>
<name>G0NDF6_CAEBE</name>
<proteinExistence type="predicted"/>
<dbReference type="InParanoid" id="G0NDF6"/>
<sequence length="103" mass="12295">MTVEKIEAETPNVRKTKAQTTPAHPVDMFLYQKAVAHVRNTSVCHDYRLQLYNDSQQKLFFDQRSDGVPQFVRRDHPTGRWLFENHVRKEEKWTALTHEEKQE</sequence>
<keyword evidence="3" id="KW-1185">Reference proteome</keyword>